<dbReference type="Proteomes" id="UP000659654">
    <property type="component" value="Unassembled WGS sequence"/>
</dbReference>
<organism evidence="3 5">
    <name type="scientific">Bursaphelenchus xylophilus</name>
    <name type="common">Pinewood nematode worm</name>
    <name type="synonym">Aphelenchoides xylophilus</name>
    <dbReference type="NCBI Taxonomy" id="6326"/>
    <lineage>
        <taxon>Eukaryota</taxon>
        <taxon>Metazoa</taxon>
        <taxon>Ecdysozoa</taxon>
        <taxon>Nematoda</taxon>
        <taxon>Chromadorea</taxon>
        <taxon>Rhabditida</taxon>
        <taxon>Tylenchina</taxon>
        <taxon>Tylenchomorpha</taxon>
        <taxon>Aphelenchoidea</taxon>
        <taxon>Aphelenchoididae</taxon>
        <taxon>Bursaphelenchus</taxon>
    </lineage>
</organism>
<reference evidence="2" key="2">
    <citation type="submission" date="2020-09" db="EMBL/GenBank/DDBJ databases">
        <authorList>
            <person name="Kikuchi T."/>
        </authorList>
    </citation>
    <scope>NUCLEOTIDE SEQUENCE</scope>
    <source>
        <strain evidence="2">Ka4C1</strain>
    </source>
</reference>
<dbReference type="EMBL" id="CAJFDI010000002">
    <property type="protein sequence ID" value="CAD5213310.1"/>
    <property type="molecule type" value="Genomic_DNA"/>
</dbReference>
<keyword evidence="4" id="KW-1185">Reference proteome</keyword>
<evidence type="ECO:0000313" key="3">
    <source>
        <dbReference type="Proteomes" id="UP000095284"/>
    </source>
</evidence>
<keyword evidence="1" id="KW-0732">Signal</keyword>
<evidence type="ECO:0000313" key="4">
    <source>
        <dbReference type="Proteomes" id="UP000659654"/>
    </source>
</evidence>
<gene>
    <name evidence="2" type="ORF">BXYJ_LOCUS2966</name>
</gene>
<protein>
    <submittedName>
        <fullName evidence="2">(pine wood nematode) hypothetical protein</fullName>
    </submittedName>
</protein>
<proteinExistence type="predicted"/>
<dbReference type="WBParaSite" id="BXY_0588700.1">
    <property type="protein sequence ID" value="BXY_0588700.1"/>
    <property type="gene ID" value="BXY_0588700"/>
</dbReference>
<dbReference type="OrthoDB" id="5836370at2759"/>
<dbReference type="EMBL" id="CAJFCV020000002">
    <property type="protein sequence ID" value="CAG9092327.1"/>
    <property type="molecule type" value="Genomic_DNA"/>
</dbReference>
<dbReference type="AlphaFoldDB" id="A0A1I7RYR9"/>
<reference evidence="5" key="1">
    <citation type="submission" date="2016-11" db="UniProtKB">
        <authorList>
            <consortium name="WormBaseParasite"/>
        </authorList>
    </citation>
    <scope>IDENTIFICATION</scope>
</reference>
<name>A0A1I7RYR9_BURXY</name>
<dbReference type="Proteomes" id="UP000582659">
    <property type="component" value="Unassembled WGS sequence"/>
</dbReference>
<evidence type="ECO:0000313" key="2">
    <source>
        <dbReference type="EMBL" id="CAD5213310.1"/>
    </source>
</evidence>
<evidence type="ECO:0000313" key="5">
    <source>
        <dbReference type="WBParaSite" id="BXY_0588700.1"/>
    </source>
</evidence>
<feature type="chain" id="PRO_5035359513" evidence="1">
    <location>
        <begin position="20"/>
        <end position="205"/>
    </location>
</feature>
<sequence>MIVRTLLLLSAACLAAVSADCVDKKTNVVRVIDGTNGLPITTQDGAASTYDSKSQPSCHGNEPDVKFPGSVRALSGFVKVSKPLKLVDNSRVLLTLKKNSFMIGTVCENGRSRHVGIPSKYCQPEPCKFAAGLCTLLEKPGTYDLSQLEESIGINGTLALPKLPPALKGIIKGEWKVEGKLLVDNQVVAHIKVPQGNGWIYLEEE</sequence>
<evidence type="ECO:0000256" key="1">
    <source>
        <dbReference type="SAM" id="SignalP"/>
    </source>
</evidence>
<accession>A0A1I7RYR9</accession>
<dbReference type="eggNOG" id="ENOG502SRIJ">
    <property type="taxonomic scope" value="Eukaryota"/>
</dbReference>
<dbReference type="Proteomes" id="UP000095284">
    <property type="component" value="Unplaced"/>
</dbReference>
<feature type="signal peptide" evidence="1">
    <location>
        <begin position="1"/>
        <end position="19"/>
    </location>
</feature>